<dbReference type="SUPFAM" id="SSF53448">
    <property type="entry name" value="Nucleotide-diphospho-sugar transferases"/>
    <property type="match status" value="1"/>
</dbReference>
<comment type="catalytic activity">
    <reaction evidence="12">
        <text>a di-trans,poly-cis-dolichyl phosphate + UDP-alpha-D-glucose = a di-trans,poly-cis-dolichyl beta-D-glucosyl phosphate + UDP</text>
        <dbReference type="Rhea" id="RHEA:15401"/>
        <dbReference type="Rhea" id="RHEA-COMP:19498"/>
        <dbReference type="Rhea" id="RHEA-COMP:19502"/>
        <dbReference type="ChEBI" id="CHEBI:57525"/>
        <dbReference type="ChEBI" id="CHEBI:57683"/>
        <dbReference type="ChEBI" id="CHEBI:58223"/>
        <dbReference type="ChEBI" id="CHEBI:58885"/>
        <dbReference type="EC" id="2.4.1.117"/>
    </reaction>
    <physiologicalReaction direction="left-to-right" evidence="12">
        <dbReference type="Rhea" id="RHEA:15402"/>
    </physiologicalReaction>
</comment>
<name>A0A8K0CBK8_IGNLU</name>
<evidence type="ECO:0000256" key="4">
    <source>
        <dbReference type="ARBA" id="ARBA00012583"/>
    </source>
</evidence>
<evidence type="ECO:0000256" key="10">
    <source>
        <dbReference type="ARBA" id="ARBA00022989"/>
    </source>
</evidence>
<dbReference type="PANTHER" id="PTHR10859:SF91">
    <property type="entry name" value="DOLICHYL-PHOSPHATE BETA-GLUCOSYLTRANSFERASE"/>
    <property type="match status" value="1"/>
</dbReference>
<evidence type="ECO:0000256" key="8">
    <source>
        <dbReference type="ARBA" id="ARBA00022824"/>
    </source>
</evidence>
<feature type="domain" description="Glycosyltransferase 2-like" evidence="15">
    <location>
        <begin position="69"/>
        <end position="173"/>
    </location>
</feature>
<dbReference type="GO" id="GO:0004581">
    <property type="term" value="F:dolichyl-phosphate beta-glucosyltransferase activity"/>
    <property type="evidence" value="ECO:0007669"/>
    <property type="project" value="UniProtKB-EC"/>
</dbReference>
<evidence type="ECO:0000313" key="16">
    <source>
        <dbReference type="EMBL" id="KAF2884480.1"/>
    </source>
</evidence>
<dbReference type="Proteomes" id="UP000801492">
    <property type="component" value="Unassembled WGS sequence"/>
</dbReference>
<dbReference type="AlphaFoldDB" id="A0A8K0CBK8"/>
<keyword evidence="9" id="KW-0735">Signal-anchor</keyword>
<dbReference type="FunFam" id="3.90.550.10:FF:000068">
    <property type="entry name" value="ALG5, dolichyl-phosphate beta-glucosyltransferase"/>
    <property type="match status" value="1"/>
</dbReference>
<gene>
    <name evidence="16" type="ORF">ILUMI_21697</name>
</gene>
<dbReference type="EMBL" id="VTPC01090165">
    <property type="protein sequence ID" value="KAF2884480.1"/>
    <property type="molecule type" value="Genomic_DNA"/>
</dbReference>
<dbReference type="GO" id="GO:0005789">
    <property type="term" value="C:endoplasmic reticulum membrane"/>
    <property type="evidence" value="ECO:0007669"/>
    <property type="project" value="UniProtKB-SubCell"/>
</dbReference>
<feature type="transmembrane region" description="Helical" evidence="14">
    <location>
        <begin position="6"/>
        <end position="30"/>
    </location>
</feature>
<keyword evidence="5" id="KW-0328">Glycosyltransferase</keyword>
<evidence type="ECO:0000256" key="6">
    <source>
        <dbReference type="ARBA" id="ARBA00022679"/>
    </source>
</evidence>
<dbReference type="CDD" id="cd04188">
    <property type="entry name" value="DPG_synthase"/>
    <property type="match status" value="1"/>
</dbReference>
<reference evidence="16" key="1">
    <citation type="submission" date="2019-08" db="EMBL/GenBank/DDBJ databases">
        <title>The genome of the North American firefly Photinus pyralis.</title>
        <authorList>
            <consortium name="Photinus pyralis genome working group"/>
            <person name="Fallon T.R."/>
            <person name="Sander Lower S.E."/>
            <person name="Weng J.-K."/>
        </authorList>
    </citation>
    <scope>NUCLEOTIDE SEQUENCE</scope>
    <source>
        <strain evidence="16">TRF0915ILg1</strain>
        <tissue evidence="16">Whole body</tissue>
    </source>
</reference>
<proteinExistence type="inferred from homology"/>
<protein>
    <recommendedName>
        <fullName evidence="13">Dolichyl-phosphate beta-glucosyltransferase</fullName>
        <ecNumber evidence="4">2.4.1.117</ecNumber>
    </recommendedName>
</protein>
<evidence type="ECO:0000256" key="14">
    <source>
        <dbReference type="SAM" id="Phobius"/>
    </source>
</evidence>
<comment type="pathway">
    <text evidence="2">Protein modification; protein glycosylation.</text>
</comment>
<evidence type="ECO:0000256" key="7">
    <source>
        <dbReference type="ARBA" id="ARBA00022692"/>
    </source>
</evidence>
<comment type="subcellular location">
    <subcellularLocation>
        <location evidence="1">Endoplasmic reticulum membrane</location>
        <topology evidence="1">Single-pass membrane protein</topology>
    </subcellularLocation>
</comment>
<evidence type="ECO:0000313" key="17">
    <source>
        <dbReference type="Proteomes" id="UP000801492"/>
    </source>
</evidence>
<evidence type="ECO:0000256" key="12">
    <source>
        <dbReference type="ARBA" id="ARBA00045097"/>
    </source>
</evidence>
<keyword evidence="10 14" id="KW-1133">Transmembrane helix</keyword>
<evidence type="ECO:0000256" key="5">
    <source>
        <dbReference type="ARBA" id="ARBA00022676"/>
    </source>
</evidence>
<evidence type="ECO:0000256" key="11">
    <source>
        <dbReference type="ARBA" id="ARBA00023136"/>
    </source>
</evidence>
<dbReference type="Pfam" id="PF00535">
    <property type="entry name" value="Glycos_transf_2"/>
    <property type="match status" value="1"/>
</dbReference>
<dbReference type="OrthoDB" id="3784at2759"/>
<accession>A0A8K0CBK8</accession>
<dbReference type="InterPro" id="IPR029044">
    <property type="entry name" value="Nucleotide-diphossugar_trans"/>
</dbReference>
<dbReference type="InterPro" id="IPR001173">
    <property type="entry name" value="Glyco_trans_2-like"/>
</dbReference>
<sequence>MEVDLKYILFISSALLCSILLAVCILLISVSKPYPVIIRSKKEKCFIDPKSGESIAFPSINGKSTLHLSVIIPAYNEETRLVPMLDECIEFLENRTKDSSFKYEIIVVSDGSTDGTVSVASKYCERLGVEKFRILELECNRGKGGAVRLGMQSARGAMLLFADADGATKFADLIKLESSLTELLERDYLKEPEITADKLAISVGSRAHLQNEAVAKRSMFRTILMYGFHAFVWLFAVRGVKDTQCGFKLLTREAARICFESLHVERWAFDAELLYIAKYLNIPITEIAVNWTEIEGSKLIPIWSWVQMGRDLFLIWLRYQIGAWKIVPVKKN</sequence>
<comment type="caution">
    <text evidence="16">The sequence shown here is derived from an EMBL/GenBank/DDBJ whole genome shotgun (WGS) entry which is preliminary data.</text>
</comment>
<comment type="similarity">
    <text evidence="3">Belongs to the glycosyltransferase 2 family.</text>
</comment>
<keyword evidence="6" id="KW-0808">Transferase</keyword>
<dbReference type="Gene3D" id="3.90.550.10">
    <property type="entry name" value="Spore Coat Polysaccharide Biosynthesis Protein SpsA, Chain A"/>
    <property type="match status" value="1"/>
</dbReference>
<evidence type="ECO:0000259" key="15">
    <source>
        <dbReference type="Pfam" id="PF00535"/>
    </source>
</evidence>
<evidence type="ECO:0000256" key="2">
    <source>
        <dbReference type="ARBA" id="ARBA00004922"/>
    </source>
</evidence>
<evidence type="ECO:0000256" key="9">
    <source>
        <dbReference type="ARBA" id="ARBA00022968"/>
    </source>
</evidence>
<evidence type="ECO:0000256" key="1">
    <source>
        <dbReference type="ARBA" id="ARBA00004389"/>
    </source>
</evidence>
<dbReference type="InterPro" id="IPR035518">
    <property type="entry name" value="DPG_synthase"/>
</dbReference>
<keyword evidence="7 14" id="KW-0812">Transmembrane</keyword>
<keyword evidence="11 14" id="KW-0472">Membrane</keyword>
<dbReference type="GO" id="GO:0006487">
    <property type="term" value="P:protein N-linked glycosylation"/>
    <property type="evidence" value="ECO:0007669"/>
    <property type="project" value="TreeGrafter"/>
</dbReference>
<dbReference type="EC" id="2.4.1.117" evidence="4"/>
<dbReference type="PANTHER" id="PTHR10859">
    <property type="entry name" value="GLYCOSYL TRANSFERASE"/>
    <property type="match status" value="1"/>
</dbReference>
<organism evidence="16 17">
    <name type="scientific">Ignelater luminosus</name>
    <name type="common">Cucubano</name>
    <name type="synonym">Pyrophorus luminosus</name>
    <dbReference type="NCBI Taxonomy" id="2038154"/>
    <lineage>
        <taxon>Eukaryota</taxon>
        <taxon>Metazoa</taxon>
        <taxon>Ecdysozoa</taxon>
        <taxon>Arthropoda</taxon>
        <taxon>Hexapoda</taxon>
        <taxon>Insecta</taxon>
        <taxon>Pterygota</taxon>
        <taxon>Neoptera</taxon>
        <taxon>Endopterygota</taxon>
        <taxon>Coleoptera</taxon>
        <taxon>Polyphaga</taxon>
        <taxon>Elateriformia</taxon>
        <taxon>Elateroidea</taxon>
        <taxon>Elateridae</taxon>
        <taxon>Agrypninae</taxon>
        <taxon>Pyrophorini</taxon>
        <taxon>Ignelater</taxon>
    </lineage>
</organism>
<keyword evidence="8" id="KW-0256">Endoplasmic reticulum</keyword>
<evidence type="ECO:0000256" key="13">
    <source>
        <dbReference type="ARBA" id="ARBA00070518"/>
    </source>
</evidence>
<evidence type="ECO:0000256" key="3">
    <source>
        <dbReference type="ARBA" id="ARBA00006739"/>
    </source>
</evidence>
<keyword evidence="17" id="KW-1185">Reference proteome</keyword>